<evidence type="ECO:0000313" key="2">
    <source>
        <dbReference type="Proteomes" id="UP000769528"/>
    </source>
</evidence>
<gene>
    <name evidence="1" type="ORF">WICMUC_002001</name>
</gene>
<dbReference type="Proteomes" id="UP000769528">
    <property type="component" value="Unassembled WGS sequence"/>
</dbReference>
<evidence type="ECO:0008006" key="3">
    <source>
        <dbReference type="Google" id="ProtNLM"/>
    </source>
</evidence>
<evidence type="ECO:0000313" key="1">
    <source>
        <dbReference type="EMBL" id="KAH3676370.1"/>
    </source>
</evidence>
<proteinExistence type="predicted"/>
<dbReference type="OrthoDB" id="10591047at2759"/>
<sequence>MPGKYLPSLKKIFLRSPVYLPKYNNTCFTNANIPDSVTVDEDNPYLKLLTSPLRLDRTRKSLLVPRDFLVRYSIVNDVGGKLWLVPMINTDMKTGFSSTYALNRSLPLKYQKIVNIDLLNENHTVDCLSDVSFKSNTHQIINELYLNRLFQETRNITPSASGQFILLFRKDDKSTSWFKINEKGETIVYLFNIYRGPPMKIPLFNELSKISHNGQIKLNYKNDKKFIELFIKFCMYNSSL</sequence>
<accession>A0A9P8TF71</accession>
<protein>
    <recommendedName>
        <fullName evidence="3">Required for respiratory growth protein 8, mitochondrial</fullName>
    </recommendedName>
</protein>
<reference evidence="1" key="2">
    <citation type="submission" date="2021-01" db="EMBL/GenBank/DDBJ databases">
        <authorList>
            <person name="Schikora-Tamarit M.A."/>
        </authorList>
    </citation>
    <scope>NUCLEOTIDE SEQUENCE</scope>
    <source>
        <strain evidence="1">CBS6341</strain>
    </source>
</reference>
<name>A0A9P8TF71_9ASCO</name>
<organism evidence="1 2">
    <name type="scientific">Wickerhamomyces mucosus</name>
    <dbReference type="NCBI Taxonomy" id="1378264"/>
    <lineage>
        <taxon>Eukaryota</taxon>
        <taxon>Fungi</taxon>
        <taxon>Dikarya</taxon>
        <taxon>Ascomycota</taxon>
        <taxon>Saccharomycotina</taxon>
        <taxon>Saccharomycetes</taxon>
        <taxon>Phaffomycetales</taxon>
        <taxon>Wickerhamomycetaceae</taxon>
        <taxon>Wickerhamomyces</taxon>
    </lineage>
</organism>
<dbReference type="EMBL" id="JAEUBF010000637">
    <property type="protein sequence ID" value="KAH3676370.1"/>
    <property type="molecule type" value="Genomic_DNA"/>
</dbReference>
<keyword evidence="2" id="KW-1185">Reference proteome</keyword>
<dbReference type="AlphaFoldDB" id="A0A9P8TF71"/>
<comment type="caution">
    <text evidence="1">The sequence shown here is derived from an EMBL/GenBank/DDBJ whole genome shotgun (WGS) entry which is preliminary data.</text>
</comment>
<reference evidence="1" key="1">
    <citation type="journal article" date="2021" name="Open Biol.">
        <title>Shared evolutionary footprints suggest mitochondrial oxidative damage underlies multiple complex I losses in fungi.</title>
        <authorList>
            <person name="Schikora-Tamarit M.A."/>
            <person name="Marcet-Houben M."/>
            <person name="Nosek J."/>
            <person name="Gabaldon T."/>
        </authorList>
    </citation>
    <scope>NUCLEOTIDE SEQUENCE</scope>
    <source>
        <strain evidence="1">CBS6341</strain>
    </source>
</reference>